<reference evidence="1" key="2">
    <citation type="journal article" date="2021" name="PeerJ">
        <title>Extensive microbial diversity within the chicken gut microbiome revealed by metagenomics and culture.</title>
        <authorList>
            <person name="Gilroy R."/>
            <person name="Ravi A."/>
            <person name="Getino M."/>
            <person name="Pursley I."/>
            <person name="Horton D.L."/>
            <person name="Alikhan N.F."/>
            <person name="Baker D."/>
            <person name="Gharbi K."/>
            <person name="Hall N."/>
            <person name="Watson M."/>
            <person name="Adriaenssens E.M."/>
            <person name="Foster-Nyarko E."/>
            <person name="Jarju S."/>
            <person name="Secka A."/>
            <person name="Antonio M."/>
            <person name="Oren A."/>
            <person name="Chaudhuri R.R."/>
            <person name="La Ragione R."/>
            <person name="Hildebrand F."/>
            <person name="Pallen M.J."/>
        </authorList>
    </citation>
    <scope>NUCLEOTIDE SEQUENCE</scope>
    <source>
        <strain evidence="1">CHK154-7741</strain>
    </source>
</reference>
<dbReference type="Proteomes" id="UP000886748">
    <property type="component" value="Unassembled WGS sequence"/>
</dbReference>
<name>A0A9D1N022_9CLOT</name>
<organism evidence="1 2">
    <name type="scientific">Candidatus Limenecus avicola</name>
    <dbReference type="NCBI Taxonomy" id="2840847"/>
    <lineage>
        <taxon>Bacteria</taxon>
        <taxon>Bacillati</taxon>
        <taxon>Bacillota</taxon>
        <taxon>Clostridia</taxon>
        <taxon>Eubacteriales</taxon>
        <taxon>Clostridiaceae</taxon>
        <taxon>Clostridiaceae incertae sedis</taxon>
        <taxon>Candidatus Limenecus</taxon>
    </lineage>
</organism>
<comment type="caution">
    <text evidence="1">The sequence shown here is derived from an EMBL/GenBank/DDBJ whole genome shotgun (WGS) entry which is preliminary data.</text>
</comment>
<reference evidence="1" key="1">
    <citation type="submission" date="2020-10" db="EMBL/GenBank/DDBJ databases">
        <authorList>
            <person name="Gilroy R."/>
        </authorList>
    </citation>
    <scope>NUCLEOTIDE SEQUENCE</scope>
    <source>
        <strain evidence="1">CHK154-7741</strain>
    </source>
</reference>
<evidence type="ECO:0000313" key="2">
    <source>
        <dbReference type="Proteomes" id="UP000886748"/>
    </source>
</evidence>
<proteinExistence type="predicted"/>
<accession>A0A9D1N022</accession>
<gene>
    <name evidence="1" type="ORF">IAD26_06055</name>
</gene>
<dbReference type="AlphaFoldDB" id="A0A9D1N022"/>
<sequence>MGVNVLDRIYKASEMSGDIKDIVVFTESFKCYGTIVKDHKDNLKDILTLKDATICHHFDECSCNIESPKYEWLNINEEKIIAFSILGYMTCEN</sequence>
<protein>
    <submittedName>
        <fullName evidence="1">Uncharacterized protein</fullName>
    </submittedName>
</protein>
<evidence type="ECO:0000313" key="1">
    <source>
        <dbReference type="EMBL" id="HIU92683.1"/>
    </source>
</evidence>
<dbReference type="EMBL" id="DVOD01000046">
    <property type="protein sequence ID" value="HIU92683.1"/>
    <property type="molecule type" value="Genomic_DNA"/>
</dbReference>